<dbReference type="Pfam" id="PF00903">
    <property type="entry name" value="Glyoxalase"/>
    <property type="match status" value="1"/>
</dbReference>
<feature type="domain" description="VOC" evidence="1">
    <location>
        <begin position="23"/>
        <end position="144"/>
    </location>
</feature>
<keyword evidence="3" id="KW-1185">Reference proteome</keyword>
<dbReference type="Proteomes" id="UP000315700">
    <property type="component" value="Chromosome"/>
</dbReference>
<dbReference type="KEGG" id="ccos:Pan44_25570"/>
<dbReference type="AlphaFoldDB" id="A0A517SEH3"/>
<dbReference type="InterPro" id="IPR029068">
    <property type="entry name" value="Glyas_Bleomycin-R_OHBP_Dase"/>
</dbReference>
<evidence type="ECO:0000313" key="2">
    <source>
        <dbReference type="EMBL" id="QDT54524.1"/>
    </source>
</evidence>
<protein>
    <submittedName>
        <fullName evidence="2">Glyoxalase-like domain protein</fullName>
    </submittedName>
</protein>
<dbReference type="SUPFAM" id="SSF54593">
    <property type="entry name" value="Glyoxalase/Bleomycin resistance protein/Dihydroxybiphenyl dioxygenase"/>
    <property type="match status" value="1"/>
</dbReference>
<dbReference type="EMBL" id="CP036271">
    <property type="protein sequence ID" value="QDT54524.1"/>
    <property type="molecule type" value="Genomic_DNA"/>
</dbReference>
<name>A0A517SEH3_9PLAN</name>
<evidence type="ECO:0000313" key="3">
    <source>
        <dbReference type="Proteomes" id="UP000315700"/>
    </source>
</evidence>
<accession>A0A517SEH3</accession>
<reference evidence="2 3" key="1">
    <citation type="submission" date="2019-02" db="EMBL/GenBank/DDBJ databases">
        <title>Deep-cultivation of Planctomycetes and their phenomic and genomic characterization uncovers novel biology.</title>
        <authorList>
            <person name="Wiegand S."/>
            <person name="Jogler M."/>
            <person name="Boedeker C."/>
            <person name="Pinto D."/>
            <person name="Vollmers J."/>
            <person name="Rivas-Marin E."/>
            <person name="Kohn T."/>
            <person name="Peeters S.H."/>
            <person name="Heuer A."/>
            <person name="Rast P."/>
            <person name="Oberbeckmann S."/>
            <person name="Bunk B."/>
            <person name="Jeske O."/>
            <person name="Meyerdierks A."/>
            <person name="Storesund J.E."/>
            <person name="Kallscheuer N."/>
            <person name="Luecker S."/>
            <person name="Lage O.M."/>
            <person name="Pohl T."/>
            <person name="Merkel B.J."/>
            <person name="Hornburger P."/>
            <person name="Mueller R.-W."/>
            <person name="Bruemmer F."/>
            <person name="Labrenz M."/>
            <person name="Spormann A.M."/>
            <person name="Op den Camp H."/>
            <person name="Overmann J."/>
            <person name="Amann R."/>
            <person name="Jetten M.S.M."/>
            <person name="Mascher T."/>
            <person name="Medema M.H."/>
            <person name="Devos D.P."/>
            <person name="Kaster A.-K."/>
            <person name="Ovreas L."/>
            <person name="Rohde M."/>
            <person name="Galperin M.Y."/>
            <person name="Jogler C."/>
        </authorList>
    </citation>
    <scope>NUCLEOTIDE SEQUENCE [LARGE SCALE GENOMIC DNA]</scope>
    <source>
        <strain evidence="2 3">Pan44</strain>
    </source>
</reference>
<organism evidence="2 3">
    <name type="scientific">Caulifigura coniformis</name>
    <dbReference type="NCBI Taxonomy" id="2527983"/>
    <lineage>
        <taxon>Bacteria</taxon>
        <taxon>Pseudomonadati</taxon>
        <taxon>Planctomycetota</taxon>
        <taxon>Planctomycetia</taxon>
        <taxon>Planctomycetales</taxon>
        <taxon>Planctomycetaceae</taxon>
        <taxon>Caulifigura</taxon>
    </lineage>
</organism>
<dbReference type="InterPro" id="IPR004360">
    <property type="entry name" value="Glyas_Fos-R_dOase_dom"/>
</dbReference>
<evidence type="ECO:0000259" key="1">
    <source>
        <dbReference type="PROSITE" id="PS51819"/>
    </source>
</evidence>
<dbReference type="InParanoid" id="A0A517SEH3"/>
<dbReference type="PROSITE" id="PS51819">
    <property type="entry name" value="VOC"/>
    <property type="match status" value="1"/>
</dbReference>
<proteinExistence type="predicted"/>
<dbReference type="InterPro" id="IPR037523">
    <property type="entry name" value="VOC_core"/>
</dbReference>
<gene>
    <name evidence="2" type="ORF">Pan44_25570</name>
</gene>
<sequence length="151" mass="16179">MMSKVGGFVAFSTPKLSPKSVMKIEHVAINVPDPLGFARWYVEHLKLTVARRSMDPPYGHFLADQSGQVMLEIYGNAQAPSLDFPAVAPPALHFAFVSADLAADVKRLVAAGGLHVSGPEVVAGGDEVAMLRDPWGVCVQLVKRSQPMLKG</sequence>
<dbReference type="Gene3D" id="3.10.180.10">
    <property type="entry name" value="2,3-Dihydroxybiphenyl 1,2-Dioxygenase, domain 1"/>
    <property type="match status" value="1"/>
</dbReference>